<evidence type="ECO:0000259" key="2">
    <source>
        <dbReference type="Pfam" id="PF04183"/>
    </source>
</evidence>
<keyword evidence="5" id="KW-1185">Reference proteome</keyword>
<dbReference type="GO" id="GO:0019290">
    <property type="term" value="P:siderophore biosynthetic process"/>
    <property type="evidence" value="ECO:0007669"/>
    <property type="project" value="InterPro"/>
</dbReference>
<keyword evidence="1" id="KW-0175">Coiled coil</keyword>
<feature type="coiled-coil region" evidence="1">
    <location>
        <begin position="527"/>
        <end position="554"/>
    </location>
</feature>
<evidence type="ECO:0000259" key="3">
    <source>
        <dbReference type="Pfam" id="PF06276"/>
    </source>
</evidence>
<reference evidence="4 5" key="1">
    <citation type="submission" date="2016-10" db="EMBL/GenBank/DDBJ databases">
        <authorList>
            <person name="de Groot N.N."/>
        </authorList>
    </citation>
    <scope>NUCLEOTIDE SEQUENCE [LARGE SCALE GENOMIC DNA]</scope>
    <source>
        <strain evidence="5">EB21,IBRC-M 10013,KCTC 4048</strain>
    </source>
</reference>
<gene>
    <name evidence="4" type="ORF">SAMN05192554_10532</name>
</gene>
<dbReference type="GO" id="GO:0016881">
    <property type="term" value="F:acid-amino acid ligase activity"/>
    <property type="evidence" value="ECO:0007669"/>
    <property type="project" value="UniProtKB-ARBA"/>
</dbReference>
<sequence length="604" mass="66307">MSLGVEAEATADVDPDARADDAAVHAFLNSYLRETGAYEVVDEAVGGVDPGADGLARTTLPAQGIDLLAPLAYRSPTERHLFETPVRYRLPDGSVHPADAATLAALVVRDLSRTEDGDAVPEELLERVLRSKRAVASFVDARAGDDDRLYAERLSFRDAEQALVFGHHRHPTPKSRAGIAERNRATYAPELRGSFPLSYVRADPELVATASALDTSAAEWVKSALREDPAVTTDFVETHVESDDVLLPVHPWQADYLRDQPHVARHLGDGLEHLGQVGQTFHPTTSVRTLYSPAAPFMVKSSLSVRITNSVRTNKRRELERGVAVAELLDTELGDALAERFPDFDVVRDPAYLALDVGEGPESGLETVLRANPFGGEGTTNATPVVSLCQDAIAGESRIGRLVGTIAEREGRSTADVALDWYRRYLERSVRPVLWLYLDRGLGVEAHQQNAVLTLDDDGYPETFRYRDNQGFYLPESKAADVERYLPGVGDRLGTVEPDLLTDIAMGYYVLQNNALGVVNALGCAGVVDERRLLGALRDELERARDRYDHAASNVLDLFLDSATVPCKANLLTRFRGMDELENDIENQSVYKNVTNPLVTELDR</sequence>
<name>A0A1G9UVJ5_9EURY</name>
<protein>
    <submittedName>
        <fullName evidence="4">Siderophore synthetase component</fullName>
    </submittedName>
</protein>
<evidence type="ECO:0000256" key="1">
    <source>
        <dbReference type="SAM" id="Coils"/>
    </source>
</evidence>
<proteinExistence type="predicted"/>
<dbReference type="InterPro" id="IPR022770">
    <property type="entry name" value="IucA/IucC-like_C"/>
</dbReference>
<dbReference type="Gene3D" id="1.10.510.40">
    <property type="match status" value="1"/>
</dbReference>
<dbReference type="InterPro" id="IPR007310">
    <property type="entry name" value="Aerobactin_biosyn_IucA/IucC_N"/>
</dbReference>
<feature type="domain" description="Aerobactin siderophore biosynthesis IucA/IucC-like C-terminal" evidence="3">
    <location>
        <begin position="420"/>
        <end position="582"/>
    </location>
</feature>
<feature type="domain" description="Aerobactin siderophore biosynthesis IucA/IucC N-terminal" evidence="2">
    <location>
        <begin position="155"/>
        <end position="390"/>
    </location>
</feature>
<dbReference type="RefSeq" id="WP_089732043.1">
    <property type="nucleotide sequence ID" value="NZ_FNIA01000005.1"/>
</dbReference>
<dbReference type="Pfam" id="PF06276">
    <property type="entry name" value="FhuF"/>
    <property type="match status" value="1"/>
</dbReference>
<evidence type="ECO:0000313" key="5">
    <source>
        <dbReference type="Proteomes" id="UP000199370"/>
    </source>
</evidence>
<organism evidence="4 5">
    <name type="scientific">Haloarchaeobius iranensis</name>
    <dbReference type="NCBI Taxonomy" id="996166"/>
    <lineage>
        <taxon>Archaea</taxon>
        <taxon>Methanobacteriati</taxon>
        <taxon>Methanobacteriota</taxon>
        <taxon>Stenosarchaea group</taxon>
        <taxon>Halobacteria</taxon>
        <taxon>Halobacteriales</taxon>
        <taxon>Halorubellaceae</taxon>
        <taxon>Haloarchaeobius</taxon>
    </lineage>
</organism>
<dbReference type="AlphaFoldDB" id="A0A1G9UVJ5"/>
<accession>A0A1G9UVJ5</accession>
<dbReference type="InterPro" id="IPR037455">
    <property type="entry name" value="LucA/IucC-like"/>
</dbReference>
<dbReference type="PANTHER" id="PTHR34384">
    <property type="entry name" value="L-2,3-DIAMINOPROPANOATE--CITRATE LIGASE"/>
    <property type="match status" value="1"/>
</dbReference>
<dbReference type="EMBL" id="FNIA01000005">
    <property type="protein sequence ID" value="SDM63951.1"/>
    <property type="molecule type" value="Genomic_DNA"/>
</dbReference>
<dbReference type="PANTHER" id="PTHR34384:SF5">
    <property type="entry name" value="L-2,3-DIAMINOPROPANOATE--CITRATE LIGASE"/>
    <property type="match status" value="1"/>
</dbReference>
<dbReference type="OrthoDB" id="212279at2157"/>
<evidence type="ECO:0000313" key="4">
    <source>
        <dbReference type="EMBL" id="SDM63951.1"/>
    </source>
</evidence>
<dbReference type="Pfam" id="PF04183">
    <property type="entry name" value="IucA_IucC"/>
    <property type="match status" value="1"/>
</dbReference>
<dbReference type="STRING" id="996166.SAMN05192554_10532"/>
<dbReference type="Proteomes" id="UP000199370">
    <property type="component" value="Unassembled WGS sequence"/>
</dbReference>